<sequence>MKISDRLMGFFLLVFSAGILIQASTFPLIPGQSVGSGLLPTIVALGLGGCALTLIAKDLVSQPRSKLVEPGDWIGDRRRLIRVGIVLLGTASFIPFLDVIGFPVLSITVLLAFLLSLRVKVLTAILVSVIASLAIHTLFSKVFLVPLPWGILQSVAW</sequence>
<organism evidence="3 4">
    <name type="scientific">Meridianimarinicoccus marinus</name>
    <dbReference type="NCBI Taxonomy" id="3231483"/>
    <lineage>
        <taxon>Bacteria</taxon>
        <taxon>Pseudomonadati</taxon>
        <taxon>Pseudomonadota</taxon>
        <taxon>Alphaproteobacteria</taxon>
        <taxon>Rhodobacterales</taxon>
        <taxon>Paracoccaceae</taxon>
        <taxon>Meridianimarinicoccus</taxon>
    </lineage>
</organism>
<evidence type="ECO:0000313" key="3">
    <source>
        <dbReference type="EMBL" id="MEV8467489.1"/>
    </source>
</evidence>
<evidence type="ECO:0000256" key="1">
    <source>
        <dbReference type="SAM" id="Phobius"/>
    </source>
</evidence>
<evidence type="ECO:0000259" key="2">
    <source>
        <dbReference type="Pfam" id="PF07331"/>
    </source>
</evidence>
<keyword evidence="1" id="KW-0472">Membrane</keyword>
<keyword evidence="4" id="KW-1185">Reference proteome</keyword>
<dbReference type="Proteomes" id="UP001553161">
    <property type="component" value="Unassembled WGS sequence"/>
</dbReference>
<feature type="transmembrane region" description="Helical" evidence="1">
    <location>
        <begin position="35"/>
        <end position="56"/>
    </location>
</feature>
<feature type="transmembrane region" description="Helical" evidence="1">
    <location>
        <begin position="121"/>
        <end position="144"/>
    </location>
</feature>
<name>A0ABV3L7E3_9RHOB</name>
<protein>
    <submittedName>
        <fullName evidence="3">Tripartite tricarboxylate transporter TctB family protein</fullName>
    </submittedName>
</protein>
<dbReference type="InterPro" id="IPR009936">
    <property type="entry name" value="DUF1468"/>
</dbReference>
<gene>
    <name evidence="3" type="ORF">AB0T83_11935</name>
</gene>
<keyword evidence="1" id="KW-0812">Transmembrane</keyword>
<feature type="transmembrane region" description="Helical" evidence="1">
    <location>
        <begin position="85"/>
        <end position="115"/>
    </location>
</feature>
<dbReference type="RefSeq" id="WP_366193312.1">
    <property type="nucleotide sequence ID" value="NZ_JBFBVU010000014.1"/>
</dbReference>
<keyword evidence="1" id="KW-1133">Transmembrane helix</keyword>
<feature type="domain" description="DUF1468" evidence="2">
    <location>
        <begin position="7"/>
        <end position="148"/>
    </location>
</feature>
<dbReference type="EMBL" id="JBFBVU010000014">
    <property type="protein sequence ID" value="MEV8467489.1"/>
    <property type="molecule type" value="Genomic_DNA"/>
</dbReference>
<proteinExistence type="predicted"/>
<accession>A0ABV3L7E3</accession>
<reference evidence="3 4" key="1">
    <citation type="submission" date="2024-07" db="EMBL/GenBank/DDBJ databases">
        <authorList>
            <person name="Kang M."/>
        </authorList>
    </citation>
    <scope>NUCLEOTIDE SEQUENCE [LARGE SCALE GENOMIC DNA]</scope>
    <source>
        <strain evidence="3 4">DFM31</strain>
    </source>
</reference>
<comment type="caution">
    <text evidence="3">The sequence shown here is derived from an EMBL/GenBank/DDBJ whole genome shotgun (WGS) entry which is preliminary data.</text>
</comment>
<evidence type="ECO:0000313" key="4">
    <source>
        <dbReference type="Proteomes" id="UP001553161"/>
    </source>
</evidence>
<dbReference type="Pfam" id="PF07331">
    <property type="entry name" value="TctB"/>
    <property type="match status" value="1"/>
</dbReference>